<dbReference type="Gene3D" id="3.20.110.10">
    <property type="entry name" value="Glycoside hydrolase 38, N terminal domain"/>
    <property type="match status" value="1"/>
</dbReference>
<name>A0A7Z7LH72_9BACT</name>
<comment type="similarity">
    <text evidence="1">Belongs to the glycosyl hydrolase 38 family.</text>
</comment>
<dbReference type="InterPro" id="IPR027291">
    <property type="entry name" value="Glyco_hydro_38_N_sf"/>
</dbReference>
<protein>
    <submittedName>
        <fullName evidence="6">Putative Alpha-mannosidase</fullName>
        <ecNumber evidence="6">3.2.1.24</ecNumber>
    </submittedName>
</protein>
<evidence type="ECO:0000256" key="3">
    <source>
        <dbReference type="ARBA" id="ARBA00022801"/>
    </source>
</evidence>
<dbReference type="SUPFAM" id="SSF88713">
    <property type="entry name" value="Glycoside hydrolase/deacetylase"/>
    <property type="match status" value="1"/>
</dbReference>
<dbReference type="InterPro" id="IPR011330">
    <property type="entry name" value="Glyco_hydro/deAcase_b/a-brl"/>
</dbReference>
<dbReference type="GO" id="GO:0004559">
    <property type="term" value="F:alpha-mannosidase activity"/>
    <property type="evidence" value="ECO:0007669"/>
    <property type="project" value="UniProtKB-EC"/>
</dbReference>
<dbReference type="InterPro" id="IPR000602">
    <property type="entry name" value="Glyco_hydro_38_N"/>
</dbReference>
<dbReference type="KEGG" id="minf:MESINF_2479"/>
<reference evidence="6 7" key="1">
    <citation type="submission" date="2017-01" db="EMBL/GenBank/DDBJ databases">
        <authorList>
            <person name="Erauso G."/>
        </authorList>
    </citation>
    <scope>NUCLEOTIDE SEQUENCE [LARGE SCALE GENOMIC DNA]</scope>
    <source>
        <strain evidence="6">MESINF1</strain>
    </source>
</reference>
<dbReference type="GO" id="GO:0009313">
    <property type="term" value="P:oligosaccharide catabolic process"/>
    <property type="evidence" value="ECO:0007669"/>
    <property type="project" value="TreeGrafter"/>
</dbReference>
<dbReference type="AlphaFoldDB" id="A0A7Z7LH72"/>
<keyword evidence="3 6" id="KW-0378">Hydrolase</keyword>
<keyword evidence="4 6" id="KW-0326">Glycosidase</keyword>
<dbReference type="Pfam" id="PF07748">
    <property type="entry name" value="Glyco_hydro_38C"/>
    <property type="match status" value="1"/>
</dbReference>
<dbReference type="Pfam" id="PF09261">
    <property type="entry name" value="Alpha-mann_mid"/>
    <property type="match status" value="1"/>
</dbReference>
<dbReference type="Gene3D" id="2.70.98.30">
    <property type="entry name" value="Golgi alpha-mannosidase II, domain 4"/>
    <property type="match status" value="1"/>
</dbReference>
<dbReference type="InterPro" id="IPR015341">
    <property type="entry name" value="Glyco_hydro_38_cen"/>
</dbReference>
<sequence>MAGKDRVVLVISHTHWDREWYESFQSFRYRLVKAIDRLIEVLQENADYGCFNLDGQVVVLEDYLEIRPEMRPVLQRLVKSGKIGIGPWYVQTDEFLSDGEALIRNLLLGAQLAEEFGEVQRLAYLPDTFGHNSQMPQIARQFGISSSLIWRGVSGDDWPWEFIWKGADGSCLYTYRLPERQGYCNMAFTPEGKPIDSAFFIGSATEFMKNSLTGLVVLMDGCDHVQPDGSILPLIDFLAGAEDSLSCRQVLFNDLSEELERRIPLCEGIEVLRGELRGVNTSRRGYFNFILPNVLSSRCNNKRENFDTLNWLESYAEPLASLAWLNGKKYPSGFLREAWKLLLQNLAHDSIGGCSIDEVHLDMSRRYSHSVEIARNVAFDSLAALCSVTPEGSNGSFVVFNSSQYSRDEIEIHLDLPAMVIGNPPRRPVMIDEKGEEVEFQISSMNEVVKALNYLGKSAPIEKVVSVKFYIKSKIEGLSFKRFYISPSEMPVSHSHSGTDNSLRLENEHMSVNVLPDGTIEVLNRVTGEKLFTNLFEDGGDCGDGYVYSKPLFDTLVTSSGCLKAIEVIENGPLEKAIRLRYSLPVPAGLSENGRKRSYDRKEMPIQCVLKLIKTNGVLEIETEIENNCENHRVQVNFWSERPGKALFYKTPFDIVKAAKDEISRFNPNWIEDEPVARPNNGLFGEIESIDNFKGFAVSARGINEFEGSVHGLRLTLFRAVGHIASPYPLSNMKRPAGPKIETPGAQMKGRLFFNYSVFFIDSLEEALKKSSLYLKKPLALAFTGRLPEAPLTVDSSTTEITAMKKSESRESFILRLANLSTEKDRVEIRLREGLFRKAFLCTANEKRSGEVPIENGVVCIACGPKKVVTLELEVNGRLTLSDWQE</sequence>
<dbReference type="SUPFAM" id="SSF88688">
    <property type="entry name" value="Families 57/38 glycoside transferase middle domain"/>
    <property type="match status" value="1"/>
</dbReference>
<organism evidence="6 7">
    <name type="scientific">Mesotoga infera</name>
    <dbReference type="NCBI Taxonomy" id="1236046"/>
    <lineage>
        <taxon>Bacteria</taxon>
        <taxon>Thermotogati</taxon>
        <taxon>Thermotogota</taxon>
        <taxon>Thermotogae</taxon>
        <taxon>Kosmotogales</taxon>
        <taxon>Kosmotogaceae</taxon>
        <taxon>Mesotoga</taxon>
    </lineage>
</organism>
<evidence type="ECO:0000313" key="6">
    <source>
        <dbReference type="EMBL" id="SSC13919.1"/>
    </source>
</evidence>
<dbReference type="GO" id="GO:0030246">
    <property type="term" value="F:carbohydrate binding"/>
    <property type="evidence" value="ECO:0007669"/>
    <property type="project" value="InterPro"/>
</dbReference>
<keyword evidence="7" id="KW-1185">Reference proteome</keyword>
<dbReference type="PANTHER" id="PTHR46017:SF2">
    <property type="entry name" value="MANNOSYLGLYCERATE HYDROLASE"/>
    <property type="match status" value="1"/>
</dbReference>
<dbReference type="InterPro" id="IPR028995">
    <property type="entry name" value="Glyco_hydro_57/38_cen_sf"/>
</dbReference>
<keyword evidence="2" id="KW-0479">Metal-binding</keyword>
<evidence type="ECO:0000256" key="2">
    <source>
        <dbReference type="ARBA" id="ARBA00022723"/>
    </source>
</evidence>
<dbReference type="SMART" id="SM00872">
    <property type="entry name" value="Alpha-mann_mid"/>
    <property type="match status" value="1"/>
</dbReference>
<dbReference type="EC" id="3.2.1.24" evidence="6"/>
<evidence type="ECO:0000256" key="4">
    <source>
        <dbReference type="ARBA" id="ARBA00023295"/>
    </source>
</evidence>
<proteinExistence type="inferred from homology"/>
<dbReference type="GO" id="GO:0046872">
    <property type="term" value="F:metal ion binding"/>
    <property type="evidence" value="ECO:0007669"/>
    <property type="project" value="UniProtKB-KW"/>
</dbReference>
<dbReference type="GO" id="GO:0006013">
    <property type="term" value="P:mannose metabolic process"/>
    <property type="evidence" value="ECO:0007669"/>
    <property type="project" value="InterPro"/>
</dbReference>
<dbReference type="Pfam" id="PF17677">
    <property type="entry name" value="Glyco_hydro38C2"/>
    <property type="match status" value="1"/>
</dbReference>
<feature type="domain" description="Glycoside hydrolase family 38 central" evidence="5">
    <location>
        <begin position="294"/>
        <end position="367"/>
    </location>
</feature>
<dbReference type="SUPFAM" id="SSF74650">
    <property type="entry name" value="Galactose mutarotase-like"/>
    <property type="match status" value="1"/>
</dbReference>
<dbReference type="Pfam" id="PF01074">
    <property type="entry name" value="Glyco_hydro_38N"/>
    <property type="match status" value="1"/>
</dbReference>
<dbReference type="Proteomes" id="UP000250796">
    <property type="component" value="Chromosome MESINF"/>
</dbReference>
<dbReference type="Gene3D" id="1.20.1270.50">
    <property type="entry name" value="Glycoside hydrolase family 38, central domain"/>
    <property type="match status" value="1"/>
</dbReference>
<dbReference type="PANTHER" id="PTHR46017">
    <property type="entry name" value="ALPHA-MANNOSIDASE 2C1"/>
    <property type="match status" value="1"/>
</dbReference>
<gene>
    <name evidence="6" type="ORF">MESINF_2479</name>
</gene>
<dbReference type="EMBL" id="LS974202">
    <property type="protein sequence ID" value="SSC13919.1"/>
    <property type="molecule type" value="Genomic_DNA"/>
</dbReference>
<dbReference type="RefSeq" id="WP_169700093.1">
    <property type="nucleotide sequence ID" value="NZ_LS974202.1"/>
</dbReference>
<dbReference type="InterPro" id="IPR011682">
    <property type="entry name" value="Glyco_hydro_38_C"/>
</dbReference>
<dbReference type="InterPro" id="IPR037094">
    <property type="entry name" value="Glyco_hydro_38_cen_sf"/>
</dbReference>
<evidence type="ECO:0000259" key="5">
    <source>
        <dbReference type="SMART" id="SM00872"/>
    </source>
</evidence>
<accession>A0A7Z7LH72</accession>
<dbReference type="InterPro" id="IPR041147">
    <property type="entry name" value="GH38_C"/>
</dbReference>
<evidence type="ECO:0000313" key="7">
    <source>
        <dbReference type="Proteomes" id="UP000250796"/>
    </source>
</evidence>
<evidence type="ECO:0000256" key="1">
    <source>
        <dbReference type="ARBA" id="ARBA00009792"/>
    </source>
</evidence>
<dbReference type="InterPro" id="IPR011013">
    <property type="entry name" value="Gal_mutarotase_sf_dom"/>
</dbReference>